<comment type="similarity">
    <text evidence="1">Belongs to the RLP family.</text>
</comment>
<dbReference type="InterPro" id="IPR032675">
    <property type="entry name" value="LRR_dom_sf"/>
</dbReference>
<gene>
    <name evidence="5" type="ORF">LWI29_033371</name>
</gene>
<evidence type="ECO:0000256" key="4">
    <source>
        <dbReference type="ARBA" id="ARBA00023170"/>
    </source>
</evidence>
<keyword evidence="2" id="KW-0433">Leucine-rich repeat</keyword>
<dbReference type="SUPFAM" id="SSF52058">
    <property type="entry name" value="L domain-like"/>
    <property type="match status" value="1"/>
</dbReference>
<organism evidence="5 6">
    <name type="scientific">Acer saccharum</name>
    <name type="common">Sugar maple</name>
    <dbReference type="NCBI Taxonomy" id="4024"/>
    <lineage>
        <taxon>Eukaryota</taxon>
        <taxon>Viridiplantae</taxon>
        <taxon>Streptophyta</taxon>
        <taxon>Embryophyta</taxon>
        <taxon>Tracheophyta</taxon>
        <taxon>Spermatophyta</taxon>
        <taxon>Magnoliopsida</taxon>
        <taxon>eudicotyledons</taxon>
        <taxon>Gunneridae</taxon>
        <taxon>Pentapetalae</taxon>
        <taxon>rosids</taxon>
        <taxon>malvids</taxon>
        <taxon>Sapindales</taxon>
        <taxon>Sapindaceae</taxon>
        <taxon>Hippocastanoideae</taxon>
        <taxon>Acereae</taxon>
        <taxon>Acer</taxon>
    </lineage>
</organism>
<accession>A0AA39SMW3</accession>
<keyword evidence="4" id="KW-0675">Receptor</keyword>
<dbReference type="Gene3D" id="3.80.10.10">
    <property type="entry name" value="Ribonuclease Inhibitor"/>
    <property type="match status" value="1"/>
</dbReference>
<dbReference type="InterPro" id="IPR001611">
    <property type="entry name" value="Leu-rich_rpt"/>
</dbReference>
<evidence type="ECO:0000256" key="3">
    <source>
        <dbReference type="ARBA" id="ARBA00022737"/>
    </source>
</evidence>
<comment type="caution">
    <text evidence="5">The sequence shown here is derived from an EMBL/GenBank/DDBJ whole genome shotgun (WGS) entry which is preliminary data.</text>
</comment>
<dbReference type="InterPro" id="IPR051502">
    <property type="entry name" value="RLP_Defense_Trigger"/>
</dbReference>
<dbReference type="Proteomes" id="UP001168877">
    <property type="component" value="Unassembled WGS sequence"/>
</dbReference>
<reference evidence="5" key="2">
    <citation type="submission" date="2023-06" db="EMBL/GenBank/DDBJ databases">
        <authorList>
            <person name="Swenson N.G."/>
            <person name="Wegrzyn J.L."/>
            <person name="Mcevoy S.L."/>
        </authorList>
    </citation>
    <scope>NUCLEOTIDE SEQUENCE</scope>
    <source>
        <strain evidence="5">NS2018</strain>
        <tissue evidence="5">Leaf</tissue>
    </source>
</reference>
<evidence type="ECO:0000256" key="1">
    <source>
        <dbReference type="ARBA" id="ARBA00009592"/>
    </source>
</evidence>
<dbReference type="AlphaFoldDB" id="A0AA39SMW3"/>
<dbReference type="PANTHER" id="PTHR48062:SF21">
    <property type="entry name" value="RECEPTOR-LIKE PROTEIN 12"/>
    <property type="match status" value="1"/>
</dbReference>
<evidence type="ECO:0000313" key="5">
    <source>
        <dbReference type="EMBL" id="KAK0593240.1"/>
    </source>
</evidence>
<evidence type="ECO:0000256" key="2">
    <source>
        <dbReference type="ARBA" id="ARBA00022614"/>
    </source>
</evidence>
<evidence type="ECO:0000313" key="6">
    <source>
        <dbReference type="Proteomes" id="UP001168877"/>
    </source>
</evidence>
<keyword evidence="6" id="KW-1185">Reference proteome</keyword>
<protein>
    <submittedName>
        <fullName evidence="5">Uncharacterized protein</fullName>
    </submittedName>
</protein>
<dbReference type="EMBL" id="JAUESC010000380">
    <property type="protein sequence ID" value="KAK0593240.1"/>
    <property type="molecule type" value="Genomic_DNA"/>
</dbReference>
<proteinExistence type="inferred from homology"/>
<dbReference type="PANTHER" id="PTHR48062">
    <property type="entry name" value="RECEPTOR-LIKE PROTEIN 14"/>
    <property type="match status" value="1"/>
</dbReference>
<reference evidence="5" key="1">
    <citation type="journal article" date="2022" name="Plant J.">
        <title>Strategies of tolerance reflected in two North American maple genomes.</title>
        <authorList>
            <person name="McEvoy S.L."/>
            <person name="Sezen U.U."/>
            <person name="Trouern-Trend A."/>
            <person name="McMahon S.M."/>
            <person name="Schaberg P.G."/>
            <person name="Yang J."/>
            <person name="Wegrzyn J.L."/>
            <person name="Swenson N.G."/>
        </authorList>
    </citation>
    <scope>NUCLEOTIDE SEQUENCE</scope>
    <source>
        <strain evidence="5">NS2018</strain>
    </source>
</reference>
<dbReference type="Pfam" id="PF13855">
    <property type="entry name" value="LRR_8"/>
    <property type="match status" value="1"/>
</dbReference>
<keyword evidence="3" id="KW-0677">Repeat</keyword>
<name>A0AA39SMW3_ACESA</name>
<sequence>MTSLEFLSLSNHGLLQGRTLPNQGLCEFVHPQELDLRHNNLMGTLPSCFANLTPLRVLDVSSNKFTGDISLSPVKSLISIQKLRLTNNHFQIPLSLEPFFNLSKLKRFYGENNEIYAETNSHSSTPKFQLNTIMLSCCGDGGILPEFLHHQHGL</sequence>